<evidence type="ECO:0000256" key="5">
    <source>
        <dbReference type="ARBA" id="ARBA00022989"/>
    </source>
</evidence>
<evidence type="ECO:0000313" key="8">
    <source>
        <dbReference type="Proteomes" id="UP000239239"/>
    </source>
</evidence>
<reference evidence="7 8" key="1">
    <citation type="submission" date="2018-02" db="EMBL/GenBank/DDBJ databases">
        <title>Draft genome sequences of four Legionella pneumophila clinical strains isolated in Ontario.</title>
        <authorList>
            <person name="Fortuna A."/>
            <person name="Ramnarine R."/>
            <person name="Li A."/>
            <person name="Frantz C."/>
            <person name="Mallo G."/>
        </authorList>
    </citation>
    <scope>NUCLEOTIDE SEQUENCE [LARGE SCALE GENOMIC DNA]</scope>
    <source>
        <strain evidence="7 8">LG61</strain>
    </source>
</reference>
<evidence type="ECO:0000256" key="3">
    <source>
        <dbReference type="ARBA" id="ARBA00022475"/>
    </source>
</evidence>
<comment type="caution">
    <text evidence="7">The sequence shown here is derived from an EMBL/GenBank/DDBJ whole genome shotgun (WGS) entry which is preliminary data.</text>
</comment>
<evidence type="ECO:0000256" key="4">
    <source>
        <dbReference type="ARBA" id="ARBA00022692"/>
    </source>
</evidence>
<evidence type="ECO:0000256" key="6">
    <source>
        <dbReference type="ARBA" id="ARBA00023136"/>
    </source>
</evidence>
<evidence type="ECO:0000313" key="7">
    <source>
        <dbReference type="EMBL" id="PPK30439.1"/>
    </source>
</evidence>
<dbReference type="InterPro" id="IPR011701">
    <property type="entry name" value="MFS"/>
</dbReference>
<comment type="subcellular location">
    <subcellularLocation>
        <location evidence="1">Cell membrane</location>
        <topology evidence="1">Multi-pass membrane protein</topology>
    </subcellularLocation>
</comment>
<dbReference type="EMBL" id="PQWY01000011">
    <property type="protein sequence ID" value="PPK30439.1"/>
    <property type="molecule type" value="Genomic_DNA"/>
</dbReference>
<name>A0A2S6EZ19_LEGPN</name>
<sequence>MNKPVQKMMLSGQFLMILALEMTNPFLPLLIAHQSNTPVPSVVIYNMLSLILPMLANILLTPIWGLAADRYGYKPMLMRASWALVLTQASMIVVNSVFWILIIRLLQGAFAGFLVAMQTYALSITEWQNKSTQLSRLQSSKAIATSTAGFLGGLALSFTNYQGLFGLATLICLGTTVAMHYKLPSSTKRQIKNRSQTSNHPPTSKSIFFFLCVLIMLTQIAKFLPDPGFTLYVNKYCSNNLILIGFLYSLPSIGMLCSSVWCGKQFDHCRSQPSLVNQYLIRYSVLGIALMVIQANVDNFYLFGLIRILWGIVLAALLPALFALCSDRNLLPGYALGLANSFAKLGNLIGLLLGGIFAFYLPYPAIFMIIAGIYGLFVIFVYGCDRVNVRQMTDFSKPYFNVKS</sequence>
<dbReference type="GO" id="GO:0022857">
    <property type="term" value="F:transmembrane transporter activity"/>
    <property type="evidence" value="ECO:0007669"/>
    <property type="project" value="InterPro"/>
</dbReference>
<keyword evidence="2" id="KW-0813">Transport</keyword>
<dbReference type="InterPro" id="IPR020846">
    <property type="entry name" value="MFS_dom"/>
</dbReference>
<evidence type="ECO:0000256" key="2">
    <source>
        <dbReference type="ARBA" id="ARBA00022448"/>
    </source>
</evidence>
<organism evidence="7 8">
    <name type="scientific">Legionella pneumophila</name>
    <dbReference type="NCBI Taxonomy" id="446"/>
    <lineage>
        <taxon>Bacteria</taxon>
        <taxon>Pseudomonadati</taxon>
        <taxon>Pseudomonadota</taxon>
        <taxon>Gammaproteobacteria</taxon>
        <taxon>Legionellales</taxon>
        <taxon>Legionellaceae</taxon>
        <taxon>Legionella</taxon>
    </lineage>
</organism>
<dbReference type="PROSITE" id="PS50850">
    <property type="entry name" value="MFS"/>
    <property type="match status" value="1"/>
</dbReference>
<proteinExistence type="predicted"/>
<protein>
    <submittedName>
        <fullName evidence="7">MFS transporter</fullName>
    </submittedName>
</protein>
<dbReference type="RefSeq" id="WP_027226839.1">
    <property type="nucleotide sequence ID" value="NZ_CP017601.1"/>
</dbReference>
<dbReference type="OrthoDB" id="65739at2"/>
<dbReference type="SUPFAM" id="SSF103473">
    <property type="entry name" value="MFS general substrate transporter"/>
    <property type="match status" value="1"/>
</dbReference>
<keyword evidence="4" id="KW-0812">Transmembrane</keyword>
<dbReference type="Pfam" id="PF07690">
    <property type="entry name" value="MFS_1"/>
    <property type="match status" value="1"/>
</dbReference>
<dbReference type="PANTHER" id="PTHR43414:SF6">
    <property type="entry name" value="MULTIDRUG RESISTANCE PROTEIN MDTG"/>
    <property type="match status" value="1"/>
</dbReference>
<dbReference type="PANTHER" id="PTHR43414">
    <property type="entry name" value="MULTIDRUG RESISTANCE PROTEIN MDTG"/>
    <property type="match status" value="1"/>
</dbReference>
<accession>A0A2S6EZ19</accession>
<dbReference type="AlphaFoldDB" id="A0A2S6EZ19"/>
<dbReference type="InterPro" id="IPR036259">
    <property type="entry name" value="MFS_trans_sf"/>
</dbReference>
<gene>
    <name evidence="7" type="ORF">C3928_06630</name>
</gene>
<dbReference type="Proteomes" id="UP000239239">
    <property type="component" value="Unassembled WGS sequence"/>
</dbReference>
<keyword evidence="3" id="KW-1003">Cell membrane</keyword>
<keyword evidence="6" id="KW-0472">Membrane</keyword>
<dbReference type="GO" id="GO:0005886">
    <property type="term" value="C:plasma membrane"/>
    <property type="evidence" value="ECO:0007669"/>
    <property type="project" value="UniProtKB-SubCell"/>
</dbReference>
<keyword evidence="5" id="KW-1133">Transmembrane helix</keyword>
<dbReference type="Gene3D" id="1.20.1250.20">
    <property type="entry name" value="MFS general substrate transporter like domains"/>
    <property type="match status" value="2"/>
</dbReference>
<evidence type="ECO:0000256" key="1">
    <source>
        <dbReference type="ARBA" id="ARBA00004651"/>
    </source>
</evidence>